<evidence type="ECO:0000256" key="1">
    <source>
        <dbReference type="SAM" id="MobiDB-lite"/>
    </source>
</evidence>
<accession>A0A6A4IP29</accession>
<evidence type="ECO:0000313" key="2">
    <source>
        <dbReference type="EMBL" id="KAE9410085.1"/>
    </source>
</evidence>
<reference evidence="2" key="1">
    <citation type="journal article" date="2019" name="Environ. Microbiol.">
        <title>Fungal ecological strategies reflected in gene transcription - a case study of two litter decomposers.</title>
        <authorList>
            <person name="Barbi F."/>
            <person name="Kohler A."/>
            <person name="Barry K."/>
            <person name="Baskaran P."/>
            <person name="Daum C."/>
            <person name="Fauchery L."/>
            <person name="Ihrmark K."/>
            <person name="Kuo A."/>
            <person name="LaButti K."/>
            <person name="Lipzen A."/>
            <person name="Morin E."/>
            <person name="Grigoriev I.V."/>
            <person name="Henrissat B."/>
            <person name="Lindahl B."/>
            <person name="Martin F."/>
        </authorList>
    </citation>
    <scope>NUCLEOTIDE SEQUENCE</scope>
    <source>
        <strain evidence="2">JB14</strain>
    </source>
</reference>
<keyword evidence="3" id="KW-1185">Reference proteome</keyword>
<evidence type="ECO:0000313" key="3">
    <source>
        <dbReference type="Proteomes" id="UP000799118"/>
    </source>
</evidence>
<name>A0A6A4IP29_9AGAR</name>
<dbReference type="Proteomes" id="UP000799118">
    <property type="component" value="Unassembled WGS sequence"/>
</dbReference>
<dbReference type="OrthoDB" id="5422692at2759"/>
<protein>
    <submittedName>
        <fullName evidence="2">Uncharacterized protein</fullName>
    </submittedName>
</protein>
<organism evidence="2 3">
    <name type="scientific">Gymnopus androsaceus JB14</name>
    <dbReference type="NCBI Taxonomy" id="1447944"/>
    <lineage>
        <taxon>Eukaryota</taxon>
        <taxon>Fungi</taxon>
        <taxon>Dikarya</taxon>
        <taxon>Basidiomycota</taxon>
        <taxon>Agaricomycotina</taxon>
        <taxon>Agaricomycetes</taxon>
        <taxon>Agaricomycetidae</taxon>
        <taxon>Agaricales</taxon>
        <taxon>Marasmiineae</taxon>
        <taxon>Omphalotaceae</taxon>
        <taxon>Gymnopus</taxon>
    </lineage>
</organism>
<feature type="region of interest" description="Disordered" evidence="1">
    <location>
        <begin position="416"/>
        <end position="435"/>
    </location>
</feature>
<sequence>MFRGRATRFILTAGGALCAEEIQSRYLSPTTYALSFDDAAEKEFNTSSRYPVPEGCTLPRWKIRNDYPSSPPPLYSDAPWAKIDFKRRPEKFLEVVKQYALEGNKENDFIVQRNKKRDWYHAPWMVCPLKLEAWAVAFYNATEATLLYDMWKNPARPTWDKDLLFEPGGMAFKLVVADASEEEIPTLKGAPHWEVVIAQQEDNGVPIFEQNPNVLRNNHTSTVRLLQLDFAIRDVRAPVGWVFGTFMYDGTRTDRDPWDRLIPVGLQWGNDPDMTQEAWEAGQRPKEGWLNPRAAKLLASLGGERPSFGWNDRVNATAEKPAPGQKPVDFTPPPPIKIGKNKYIPVDDTATMRWFRNIPAGKPFTEGALSADYNLRLMMGWNNYEQWVEDTRPRGVLGSFGKAVWDTFKARSDFPLPSPRAGGPTHVDIKDVVRP</sequence>
<proteinExistence type="predicted"/>
<gene>
    <name evidence="2" type="ORF">BT96DRAFT_984407</name>
</gene>
<dbReference type="AlphaFoldDB" id="A0A6A4IP29"/>
<dbReference type="EMBL" id="ML769386">
    <property type="protein sequence ID" value="KAE9410085.1"/>
    <property type="molecule type" value="Genomic_DNA"/>
</dbReference>